<proteinExistence type="inferred from homology"/>
<dbReference type="eggNOG" id="arCOG02488">
    <property type="taxonomic scope" value="Archaea"/>
</dbReference>
<dbReference type="InterPro" id="IPR038765">
    <property type="entry name" value="Papain-like_cys_pep_sf"/>
</dbReference>
<dbReference type="PROSITE" id="PS00139">
    <property type="entry name" value="THIOL_PROTEASE_CYS"/>
    <property type="match status" value="1"/>
</dbReference>
<dbReference type="SUPFAM" id="SSF51126">
    <property type="entry name" value="Pectin lyase-like"/>
    <property type="match status" value="1"/>
</dbReference>
<dbReference type="InterPro" id="IPR040528">
    <property type="entry name" value="Lectin-like"/>
</dbReference>
<dbReference type="InterPro" id="IPR000668">
    <property type="entry name" value="Peptidase_C1A_C"/>
</dbReference>
<dbReference type="KEGG" id="mru:mru_0015"/>
<dbReference type="Pfam" id="PF00112">
    <property type="entry name" value="Peptidase_C1"/>
    <property type="match status" value="1"/>
</dbReference>
<evidence type="ECO:0000256" key="3">
    <source>
        <dbReference type="ARBA" id="ARBA00004613"/>
    </source>
</evidence>
<evidence type="ECO:0000256" key="2">
    <source>
        <dbReference type="ARBA" id="ARBA00004442"/>
    </source>
</evidence>
<dbReference type="CDD" id="cd02619">
    <property type="entry name" value="Peptidase_C1"/>
    <property type="match status" value="1"/>
</dbReference>
<keyword evidence="5" id="KW-0964">Secreted</keyword>
<dbReference type="Gene3D" id="3.90.70.10">
    <property type="entry name" value="Cysteine proteinases"/>
    <property type="match status" value="1"/>
</dbReference>
<dbReference type="GO" id="GO:0005576">
    <property type="term" value="C:extracellular region"/>
    <property type="evidence" value="ECO:0007669"/>
    <property type="project" value="UniProtKB-SubCell"/>
</dbReference>
<keyword evidence="6" id="KW-0732">Signal</keyword>
<evidence type="ECO:0000256" key="7">
    <source>
        <dbReference type="ARBA" id="ARBA00023136"/>
    </source>
</evidence>
<dbReference type="STRING" id="634498.mru_0015"/>
<dbReference type="Pfam" id="PF18560">
    <property type="entry name" value="Lectin_like"/>
    <property type="match status" value="1"/>
</dbReference>
<evidence type="ECO:0000313" key="10">
    <source>
        <dbReference type="EMBL" id="ADC45867.1"/>
    </source>
</evidence>
<dbReference type="Proteomes" id="UP000008680">
    <property type="component" value="Chromosome"/>
</dbReference>
<dbReference type="eggNOG" id="arCOG02555">
    <property type="taxonomic scope" value="Archaea"/>
</dbReference>
<dbReference type="PANTHER" id="PTHR12411">
    <property type="entry name" value="CYSTEINE PROTEASE FAMILY C1-RELATED"/>
    <property type="match status" value="1"/>
</dbReference>
<evidence type="ECO:0000256" key="8">
    <source>
        <dbReference type="ARBA" id="ARBA00023237"/>
    </source>
</evidence>
<dbReference type="GO" id="GO:0006508">
    <property type="term" value="P:proteolysis"/>
    <property type="evidence" value="ECO:0007669"/>
    <property type="project" value="UniProtKB-KW"/>
</dbReference>
<reference evidence="10 11" key="1">
    <citation type="journal article" date="2010" name="PLoS ONE">
        <title>The genome sequence of the rumen methanogen Methanobrevibacter ruminantium reveals new possibilities for controlling ruminant methane emissions.</title>
        <authorList>
            <person name="Leahy S.C."/>
            <person name="Kelly W.J."/>
            <person name="Altermann E."/>
            <person name="Ronimus R.S."/>
            <person name="Yeoman C.J."/>
            <person name="Pacheco D.M."/>
            <person name="Li D."/>
            <person name="Kong Z."/>
            <person name="McTavish S."/>
            <person name="Sang C."/>
            <person name="Lambie S.C."/>
            <person name="Janssen P.H."/>
            <person name="Dey D."/>
            <person name="Attwood G.T."/>
        </authorList>
    </citation>
    <scope>NUCLEOTIDE SEQUENCE [LARGE SCALE GENOMIC DNA]</scope>
    <source>
        <strain evidence="11">ATCC 35063 / DSM 1093 / JCM 13430 / OCM 146 / M1</strain>
    </source>
</reference>
<dbReference type="NCBIfam" id="TIGR01376">
    <property type="entry name" value="POMP_repeat"/>
    <property type="match status" value="1"/>
</dbReference>
<protein>
    <submittedName>
        <fullName evidence="10">Adhesin-like protein with cysteine protease domain</fullName>
    </submittedName>
</protein>
<dbReference type="OrthoDB" id="78423at2157"/>
<dbReference type="RefSeq" id="WP_012954823.1">
    <property type="nucleotide sequence ID" value="NC_013790.1"/>
</dbReference>
<dbReference type="GO" id="GO:0008234">
    <property type="term" value="F:cysteine-type peptidase activity"/>
    <property type="evidence" value="ECO:0007669"/>
    <property type="project" value="InterPro"/>
</dbReference>
<feature type="domain" description="Peptidase C1A papain C-terminal" evidence="9">
    <location>
        <begin position="559"/>
        <end position="785"/>
    </location>
</feature>
<dbReference type="InterPro" id="IPR000169">
    <property type="entry name" value="Pept_cys_AS"/>
</dbReference>
<dbReference type="InterPro" id="IPR003368">
    <property type="entry name" value="POMP_repeat"/>
</dbReference>
<evidence type="ECO:0000313" key="11">
    <source>
        <dbReference type="Proteomes" id="UP000008680"/>
    </source>
</evidence>
<dbReference type="HOGENOM" id="CLU_284099_0_0_2"/>
<comment type="similarity">
    <text evidence="4">Belongs to the peptidase C1 family.</text>
</comment>
<keyword evidence="11" id="KW-1185">Reference proteome</keyword>
<evidence type="ECO:0000256" key="4">
    <source>
        <dbReference type="ARBA" id="ARBA00008455"/>
    </source>
</evidence>
<dbReference type="EMBL" id="CP001719">
    <property type="protein sequence ID" value="ADC45867.1"/>
    <property type="molecule type" value="Genomic_DNA"/>
</dbReference>
<organism evidence="10 11">
    <name type="scientific">Methanobrevibacter ruminantium (strain ATCC 35063 / DSM 1093 / JCM 13430 / OCM 146 / M1)</name>
    <name type="common">Methanobacterium ruminantium</name>
    <dbReference type="NCBI Taxonomy" id="634498"/>
    <lineage>
        <taxon>Archaea</taxon>
        <taxon>Methanobacteriati</taxon>
        <taxon>Methanobacteriota</taxon>
        <taxon>Methanomada group</taxon>
        <taxon>Methanobacteria</taxon>
        <taxon>Methanobacteriales</taxon>
        <taxon>Methanobacteriaceae</taxon>
        <taxon>Methanobrevibacter</taxon>
    </lineage>
</organism>
<dbReference type="InterPro" id="IPR013783">
    <property type="entry name" value="Ig-like_fold"/>
</dbReference>
<dbReference type="InterPro" id="IPR011050">
    <property type="entry name" value="Pectin_lyase_fold/virulence"/>
</dbReference>
<evidence type="ECO:0000256" key="5">
    <source>
        <dbReference type="ARBA" id="ARBA00022525"/>
    </source>
</evidence>
<evidence type="ECO:0000259" key="9">
    <source>
        <dbReference type="SMART" id="SM00645"/>
    </source>
</evidence>
<dbReference type="InterPro" id="IPR013128">
    <property type="entry name" value="Peptidase_C1A"/>
</dbReference>
<dbReference type="eggNOG" id="arCOG03607">
    <property type="taxonomic scope" value="Archaea"/>
</dbReference>
<evidence type="ECO:0000256" key="1">
    <source>
        <dbReference type="ARBA" id="ARBA00004196"/>
    </source>
</evidence>
<sequence length="1281" mass="140855">MKLYKNSIIILLLILILSIGAAAAVENDYSNADLDISNDFVLSDNSNEILIDSSGSLDDSSSALVSEGSSNGLDSYYSNDLVLNDSLSSRSSVIEDSCSIDSTTIEDKALEKSLSSNELAEGTKTYTDLLKDIKSAKNVLNLKYDYIYDSTIDKSLKKGIVLTFDEDYELTINGNGHIIDGNGIAGGFNFENGEFVINNLSFQNCKISSLILTSCDFTTNYVTFSNNYDKSSGACVYLDNSYFYSSHDNFIDNYAPSGSAIYGECSVIDVYDGLFESQKPIDWSFIYGWDETEIYIEDCLFRNTVSNYSTAVYGDYIIEISNSHFTNLFSKFTGGAIGVRNASLTVEKSEFNNVSSLRNGGVIYADMNVDEEKSSEETIIKDSSFVNSKSDFGGAVLQLGGKLKIYRSNFTENTANYYGGAIYTSNVSFYTSKSKFSNNVANEMKGSAIYFDNGDLKIENSNVLSNPSCEGAIYIYDSFYNISGSTFSNNDVAIHSFFDRTRTVKNSKTGKSTTVKSSLNNNTWGGDRNKLNNVEYPYFVSNLGQDIILNPVKINATIKDKYFNLVDLGLVTPVKDQGDSGACWAFGGAAALESAILKATGVSLDISENNIQSAGLRYSLYGKPSLTEGGYDYTALAYYLSWLGPNNSSIDEYDQFGKISPQLFSEDNYHILDVIFLDPANTSSIKDGLIKYGALSASANGADSDSNDFFNEKTYAQYCNDDEASANHIISIVGWDDNYSKNNFLITPKGNGAWIVKNSWGSDWGKNGYYYISYYDESLRSCYAVAYLLNNTLRYNKLYQYDLTNYDDFDDGDYDGVIYSNKFTSNGDDLIAAVGTYFEYEDDDYVISVYVNGKKAYQQKGTSAFVGYNTIKLNKYIAVNKGETFTVAISSSAMPYVDDTRIHLPKGSSFLTVDGEQIDLSQRGQIACIKVYTFNDTKITRDQSTYYGSDKKLAIESELEGTTISLTDSNCKSLGSAKVVDGVAQFDLVLGPGTYFYTSSYAGEKIINSFKVFSTIGGVSNKNIGYKATASFSLSFKDENGEILNNSQFTYTLDGKSKTLTTLDDGTYNISFKNLAIGTHKLSVKNLISGQVSNATIKVVSRFSGAKDISMFYFDGTCYKVRIMGNDAKAVGKGQTVTVVLNKKTYKLKTDANGYISLKIPNTLTPNGAKAKVYSIKMTYAGQSLSKKITVKQVLKTNSLTVKKKAKSFSIKVTLKGKTVLKYKVLTIKFKGKTYKVKTNAKGIATLTLKKAVINGLKKGGKYTFTVTYLKDTIKATVSVK</sequence>
<dbReference type="GeneID" id="8769632"/>
<dbReference type="SUPFAM" id="SSF54001">
    <property type="entry name" value="Cysteine proteinases"/>
    <property type="match status" value="1"/>
</dbReference>
<dbReference type="Gene3D" id="2.60.40.10">
    <property type="entry name" value="Immunoglobulins"/>
    <property type="match status" value="1"/>
</dbReference>
<accession>D3E4H1</accession>
<evidence type="ECO:0000256" key="6">
    <source>
        <dbReference type="ARBA" id="ARBA00022729"/>
    </source>
</evidence>
<keyword evidence="7" id="KW-0472">Membrane</keyword>
<comment type="subcellular location">
    <subcellularLocation>
        <location evidence="1">Cell envelope</location>
    </subcellularLocation>
    <subcellularLocation>
        <location evidence="2">Cell outer membrane</location>
    </subcellularLocation>
    <subcellularLocation>
        <location evidence="3">Secreted</location>
    </subcellularLocation>
</comment>
<dbReference type="SMART" id="SM00645">
    <property type="entry name" value="Pept_C1"/>
    <property type="match status" value="1"/>
</dbReference>
<name>D3E4H1_METRM</name>
<gene>
    <name evidence="10" type="ordered locus">mru_0015</name>
</gene>
<dbReference type="PATRIC" id="fig|634498.28.peg.16"/>
<keyword evidence="8" id="KW-0998">Cell outer membrane</keyword>